<gene>
    <name evidence="2" type="ORF">CEP54_003666</name>
</gene>
<reference evidence="2 3" key="1">
    <citation type="submission" date="2017-06" db="EMBL/GenBank/DDBJ databases">
        <title>Comparative genomic analysis of Ambrosia Fusariam Clade fungi.</title>
        <authorList>
            <person name="Stajich J.E."/>
            <person name="Carrillo J."/>
            <person name="Kijimoto T."/>
            <person name="Eskalen A."/>
            <person name="O'Donnell K."/>
            <person name="Kasson M."/>
        </authorList>
    </citation>
    <scope>NUCLEOTIDE SEQUENCE [LARGE SCALE GENOMIC DNA]</scope>
    <source>
        <strain evidence="2 3">NRRL62584</strain>
    </source>
</reference>
<feature type="region of interest" description="Disordered" evidence="1">
    <location>
        <begin position="166"/>
        <end position="191"/>
    </location>
</feature>
<dbReference type="Proteomes" id="UP000288168">
    <property type="component" value="Unassembled WGS sequence"/>
</dbReference>
<comment type="caution">
    <text evidence="2">The sequence shown here is derived from an EMBL/GenBank/DDBJ whole genome shotgun (WGS) entry which is preliminary data.</text>
</comment>
<feature type="region of interest" description="Disordered" evidence="1">
    <location>
        <begin position="130"/>
        <end position="149"/>
    </location>
</feature>
<protein>
    <submittedName>
        <fullName evidence="2">Uncharacterized protein</fullName>
    </submittedName>
</protein>
<evidence type="ECO:0000256" key="1">
    <source>
        <dbReference type="SAM" id="MobiDB-lite"/>
    </source>
</evidence>
<proteinExistence type="predicted"/>
<dbReference type="AlphaFoldDB" id="A0A428QMM0"/>
<evidence type="ECO:0000313" key="2">
    <source>
        <dbReference type="EMBL" id="RSL66550.1"/>
    </source>
</evidence>
<evidence type="ECO:0000313" key="3">
    <source>
        <dbReference type="Proteomes" id="UP000288168"/>
    </source>
</evidence>
<dbReference type="EMBL" id="NKCI01000024">
    <property type="protein sequence ID" value="RSL66550.1"/>
    <property type="molecule type" value="Genomic_DNA"/>
</dbReference>
<keyword evidence="3" id="KW-1185">Reference proteome</keyword>
<accession>A0A428QMM0</accession>
<sequence length="191" mass="21508">MHTEPPPQTRWRLVVRAHNCAYTLLIGSQREPLVAWCTNNLTTVNLKSSSKAMCHRRIEIKLCGVCGTEATPIAFNVIPCGYPPQTSPPAHNTPTCPGIIDDLPEHRSYLCNSCHNKWVLVEAYKANEQDKEARKHQEEERQTKAPIKEDAVDKFFRELEEQGAAKAAAAASRNNNHASDDETEWEDIVTF</sequence>
<organism evidence="2 3">
    <name type="scientific">Fusarium duplospermum</name>
    <dbReference type="NCBI Taxonomy" id="1325734"/>
    <lineage>
        <taxon>Eukaryota</taxon>
        <taxon>Fungi</taxon>
        <taxon>Dikarya</taxon>
        <taxon>Ascomycota</taxon>
        <taxon>Pezizomycotina</taxon>
        <taxon>Sordariomycetes</taxon>
        <taxon>Hypocreomycetidae</taxon>
        <taxon>Hypocreales</taxon>
        <taxon>Nectriaceae</taxon>
        <taxon>Fusarium</taxon>
        <taxon>Fusarium solani species complex</taxon>
    </lineage>
</organism>
<feature type="compositionally biased region" description="Acidic residues" evidence="1">
    <location>
        <begin position="181"/>
        <end position="191"/>
    </location>
</feature>
<name>A0A428QMM0_9HYPO</name>